<dbReference type="EMBL" id="FMZA01000001">
    <property type="protein sequence ID" value="SDB97509.1"/>
    <property type="molecule type" value="Genomic_DNA"/>
</dbReference>
<proteinExistence type="predicted"/>
<organism evidence="2 3">
    <name type="scientific">Melghirimyces thermohalophilus</name>
    <dbReference type="NCBI Taxonomy" id="1236220"/>
    <lineage>
        <taxon>Bacteria</taxon>
        <taxon>Bacillati</taxon>
        <taxon>Bacillota</taxon>
        <taxon>Bacilli</taxon>
        <taxon>Bacillales</taxon>
        <taxon>Thermoactinomycetaceae</taxon>
        <taxon>Melghirimyces</taxon>
    </lineage>
</organism>
<evidence type="ECO:0000256" key="1">
    <source>
        <dbReference type="SAM" id="Phobius"/>
    </source>
</evidence>
<sequence>MSFLLSHPVFIFVFGGLIILSLTYTLYRLFPSRKTPKYIPSFICLVFEIYLVVHAFPFISRGWEGMGYLMLSIANFFILLAGFISAKVFEHKQDYS</sequence>
<evidence type="ECO:0000313" key="2">
    <source>
        <dbReference type="EMBL" id="SDB97509.1"/>
    </source>
</evidence>
<keyword evidence="1" id="KW-0472">Membrane</keyword>
<keyword evidence="1" id="KW-0812">Transmembrane</keyword>
<protein>
    <recommendedName>
        <fullName evidence="4">YesK-like protein</fullName>
    </recommendedName>
</protein>
<dbReference type="AlphaFoldDB" id="A0A1G6HT93"/>
<reference evidence="2 3" key="1">
    <citation type="submission" date="2016-10" db="EMBL/GenBank/DDBJ databases">
        <authorList>
            <person name="de Groot N.N."/>
        </authorList>
    </citation>
    <scope>NUCLEOTIDE SEQUENCE [LARGE SCALE GENOMIC DNA]</scope>
    <source>
        <strain evidence="2 3">DSM 45514</strain>
    </source>
</reference>
<dbReference type="Proteomes" id="UP000199387">
    <property type="component" value="Unassembled WGS sequence"/>
</dbReference>
<feature type="transmembrane region" description="Helical" evidence="1">
    <location>
        <begin position="6"/>
        <end position="27"/>
    </location>
</feature>
<accession>A0A1G6HT93</accession>
<feature type="transmembrane region" description="Helical" evidence="1">
    <location>
        <begin position="65"/>
        <end position="86"/>
    </location>
</feature>
<evidence type="ECO:0008006" key="4">
    <source>
        <dbReference type="Google" id="ProtNLM"/>
    </source>
</evidence>
<keyword evidence="3" id="KW-1185">Reference proteome</keyword>
<keyword evidence="1" id="KW-1133">Transmembrane helix</keyword>
<evidence type="ECO:0000313" key="3">
    <source>
        <dbReference type="Proteomes" id="UP000199387"/>
    </source>
</evidence>
<name>A0A1G6HT93_9BACL</name>
<feature type="transmembrane region" description="Helical" evidence="1">
    <location>
        <begin position="39"/>
        <end position="59"/>
    </location>
</feature>
<gene>
    <name evidence="2" type="ORF">SAMN04488112_101234</name>
</gene>